<reference evidence="2 3" key="1">
    <citation type="submission" date="2020-03" db="EMBL/GenBank/DDBJ databases">
        <authorList>
            <person name="Kim M.K."/>
        </authorList>
    </citation>
    <scope>NUCLEOTIDE SEQUENCE [LARGE SCALE GENOMIC DNA]</scope>
    <source>
        <strain evidence="2 3">BT328</strain>
    </source>
</reference>
<keyword evidence="3" id="KW-1185">Reference proteome</keyword>
<name>A0A6G9AVV4_9BACT</name>
<dbReference type="KEGG" id="spib:G8759_28745"/>
<dbReference type="InterPro" id="IPR036736">
    <property type="entry name" value="ACP-like_sf"/>
</dbReference>
<protein>
    <submittedName>
        <fullName evidence="2">Acyl carrier protein</fullName>
    </submittedName>
</protein>
<dbReference type="Gene3D" id="1.10.1200.10">
    <property type="entry name" value="ACP-like"/>
    <property type="match status" value="1"/>
</dbReference>
<evidence type="ECO:0000259" key="1">
    <source>
        <dbReference type="PROSITE" id="PS50075"/>
    </source>
</evidence>
<evidence type="ECO:0000313" key="3">
    <source>
        <dbReference type="Proteomes" id="UP000501802"/>
    </source>
</evidence>
<sequence length="95" mass="10367">MSALANIQDRIREIVIDVLQADGELVELTNETPFFGTEDHPGVIQDSLAILEIASRLAEEFGLMPSDLGEEAFQNLDTLSEQVALKVQENALAVV</sequence>
<accession>A0A6G9AVV4</accession>
<proteinExistence type="predicted"/>
<dbReference type="InterPro" id="IPR009081">
    <property type="entry name" value="PP-bd_ACP"/>
</dbReference>
<gene>
    <name evidence="2" type="ORF">G8759_28745</name>
</gene>
<dbReference type="AlphaFoldDB" id="A0A6G9AVV4"/>
<dbReference type="PROSITE" id="PS50075">
    <property type="entry name" value="CARRIER"/>
    <property type="match status" value="1"/>
</dbReference>
<dbReference type="RefSeq" id="WP_167216149.1">
    <property type="nucleotide sequence ID" value="NZ_CP050063.1"/>
</dbReference>
<evidence type="ECO:0000313" key="2">
    <source>
        <dbReference type="EMBL" id="QIP16343.1"/>
    </source>
</evidence>
<dbReference type="Proteomes" id="UP000501802">
    <property type="component" value="Chromosome"/>
</dbReference>
<dbReference type="SUPFAM" id="SSF47336">
    <property type="entry name" value="ACP-like"/>
    <property type="match status" value="1"/>
</dbReference>
<feature type="domain" description="Carrier" evidence="1">
    <location>
        <begin position="5"/>
        <end position="87"/>
    </location>
</feature>
<organism evidence="2 3">
    <name type="scientific">Spirosoma aureum</name>
    <dbReference type="NCBI Taxonomy" id="2692134"/>
    <lineage>
        <taxon>Bacteria</taxon>
        <taxon>Pseudomonadati</taxon>
        <taxon>Bacteroidota</taxon>
        <taxon>Cytophagia</taxon>
        <taxon>Cytophagales</taxon>
        <taxon>Cytophagaceae</taxon>
        <taxon>Spirosoma</taxon>
    </lineage>
</organism>
<dbReference type="EMBL" id="CP050063">
    <property type="protein sequence ID" value="QIP16343.1"/>
    <property type="molecule type" value="Genomic_DNA"/>
</dbReference>